<evidence type="ECO:0000313" key="2">
    <source>
        <dbReference type="EMBL" id="SDE07379.1"/>
    </source>
</evidence>
<dbReference type="OrthoDB" id="7361666at2"/>
<dbReference type="RefSeq" id="WP_143027097.1">
    <property type="nucleotide sequence ID" value="NZ_FNAP01000003.1"/>
</dbReference>
<feature type="compositionally biased region" description="Basic and acidic residues" evidence="1">
    <location>
        <begin position="136"/>
        <end position="166"/>
    </location>
</feature>
<name>A0A1G6ZXU8_9PROT</name>
<dbReference type="EMBL" id="FNAP01000003">
    <property type="protein sequence ID" value="SDE07379.1"/>
    <property type="molecule type" value="Genomic_DNA"/>
</dbReference>
<gene>
    <name evidence="2" type="ORF">SAMN05421720_10389</name>
</gene>
<sequence length="172" mass="18762">MTGRRSETTMEVAATPEGIGAALTQVISLIVTAERMSADYQLVNLNSLDHRVAAVCEAITALPEEEARQFRSGMRALMDGLDRLEVATREAYRALSSPTAAEEAASLTELAVSTRASAAYARALSVAPPPMSEPSRPGDERRRVDRRFQDRRKGQDRRQEDRRDGEASEAGG</sequence>
<keyword evidence="3" id="KW-1185">Reference proteome</keyword>
<accession>A0A1G6ZXU8</accession>
<proteinExistence type="predicted"/>
<evidence type="ECO:0000256" key="1">
    <source>
        <dbReference type="SAM" id="MobiDB-lite"/>
    </source>
</evidence>
<organism evidence="2 3">
    <name type="scientific">Rhodospira trueperi</name>
    <dbReference type="NCBI Taxonomy" id="69960"/>
    <lineage>
        <taxon>Bacteria</taxon>
        <taxon>Pseudomonadati</taxon>
        <taxon>Pseudomonadota</taxon>
        <taxon>Alphaproteobacteria</taxon>
        <taxon>Rhodospirillales</taxon>
        <taxon>Rhodospirillaceae</taxon>
        <taxon>Rhodospira</taxon>
    </lineage>
</organism>
<dbReference type="STRING" id="69960.SAMN05421720_10389"/>
<feature type="region of interest" description="Disordered" evidence="1">
    <location>
        <begin position="124"/>
        <end position="172"/>
    </location>
</feature>
<reference evidence="2 3" key="1">
    <citation type="submission" date="2016-10" db="EMBL/GenBank/DDBJ databases">
        <authorList>
            <person name="de Groot N.N."/>
        </authorList>
    </citation>
    <scope>NUCLEOTIDE SEQUENCE [LARGE SCALE GENOMIC DNA]</scope>
    <source>
        <strain evidence="2 3">ATCC 700224</strain>
    </source>
</reference>
<dbReference type="AlphaFoldDB" id="A0A1G6ZXU8"/>
<dbReference type="Proteomes" id="UP000199412">
    <property type="component" value="Unassembled WGS sequence"/>
</dbReference>
<protein>
    <submittedName>
        <fullName evidence="2">Uncharacterized protein</fullName>
    </submittedName>
</protein>
<evidence type="ECO:0000313" key="3">
    <source>
        <dbReference type="Proteomes" id="UP000199412"/>
    </source>
</evidence>